<evidence type="ECO:0000313" key="4">
    <source>
        <dbReference type="Proteomes" id="UP000886845"/>
    </source>
</evidence>
<keyword evidence="1" id="KW-0175">Coiled coil</keyword>
<evidence type="ECO:0000313" key="3">
    <source>
        <dbReference type="EMBL" id="HIV09705.1"/>
    </source>
</evidence>
<dbReference type="AlphaFoldDB" id="A0A9D1NN45"/>
<dbReference type="InterPro" id="IPR050445">
    <property type="entry name" value="Bact_polysacc_biosynth/exp"/>
</dbReference>
<dbReference type="PANTHER" id="PTHR32309:SF31">
    <property type="entry name" value="CAPSULAR EXOPOLYSACCHARIDE FAMILY"/>
    <property type="match status" value="1"/>
</dbReference>
<accession>A0A9D1NN45</accession>
<proteinExistence type="predicted"/>
<evidence type="ECO:0008006" key="5">
    <source>
        <dbReference type="Google" id="ProtNLM"/>
    </source>
</evidence>
<comment type="caution">
    <text evidence="3">The sequence shown here is derived from an EMBL/GenBank/DDBJ whole genome shotgun (WGS) entry which is preliminary data.</text>
</comment>
<sequence>MAEEDNSQQKGRSLYYQRFSKDSLPAGGAAYGAPAYGAPYGGAYGAPYGAGYGAPGGGDEGNGGTMSVGRILRVCSSHWMTIFVFLVLGLLCAFIVFQLLPQKFESVAYYEMTVQGRSLVGEEGDIYSGSDNSLESVFNTRYTQFQTTEVQDRVIERYRSKNPDKGISTATLRDILANESEMKLLPRSRLVTVTVVASDPKLAADLANAYVEVCEEFMSEQNKLLADNAVVFLTTTLAEEERRLAEIEEDLLEERKSQRIESLTRERELVQSRLSALDSQSIDLERQIAIAKDLINGLAIVKETPDRFTVIPEEYRSGEIVSAYERWQTALNERKTLLIRLTEKHPDVILKDREVQVFREQFVEVAQRAYDTGITQLKFLESQRQPIVEEAAKVRAEIIKLDGDILAAQMRVQQLERQREIGIGKTLELRERQRVASLKADENAAAIRSVRDALPAEKPASPNPYIIFTAGVLIGLLLDHMEDKL</sequence>
<dbReference type="PANTHER" id="PTHR32309">
    <property type="entry name" value="TYROSINE-PROTEIN KINASE"/>
    <property type="match status" value="1"/>
</dbReference>
<keyword evidence="2" id="KW-0812">Transmembrane</keyword>
<feature type="non-terminal residue" evidence="3">
    <location>
        <position position="485"/>
    </location>
</feature>
<evidence type="ECO:0000256" key="2">
    <source>
        <dbReference type="SAM" id="Phobius"/>
    </source>
</evidence>
<protein>
    <recommendedName>
        <fullName evidence="5">Polysaccharide chain length determinant N-terminal domain-containing protein</fullName>
    </recommendedName>
</protein>
<reference evidence="3" key="2">
    <citation type="journal article" date="2021" name="PeerJ">
        <title>Extensive microbial diversity within the chicken gut microbiome revealed by metagenomics and culture.</title>
        <authorList>
            <person name="Gilroy R."/>
            <person name="Ravi A."/>
            <person name="Getino M."/>
            <person name="Pursley I."/>
            <person name="Horton D.L."/>
            <person name="Alikhan N.F."/>
            <person name="Baker D."/>
            <person name="Gharbi K."/>
            <person name="Hall N."/>
            <person name="Watson M."/>
            <person name="Adriaenssens E.M."/>
            <person name="Foster-Nyarko E."/>
            <person name="Jarju S."/>
            <person name="Secka A."/>
            <person name="Antonio M."/>
            <person name="Oren A."/>
            <person name="Chaudhuri R.R."/>
            <person name="La Ragione R."/>
            <person name="Hildebrand F."/>
            <person name="Pallen M.J."/>
        </authorList>
    </citation>
    <scope>NUCLEOTIDE SEQUENCE</scope>
    <source>
        <strain evidence="3">35461</strain>
    </source>
</reference>
<feature type="coiled-coil region" evidence="1">
    <location>
        <begin position="230"/>
        <end position="280"/>
    </location>
</feature>
<dbReference type="Proteomes" id="UP000886845">
    <property type="component" value="Unassembled WGS sequence"/>
</dbReference>
<keyword evidence="2" id="KW-1133">Transmembrane helix</keyword>
<keyword evidence="2" id="KW-0472">Membrane</keyword>
<feature type="transmembrane region" description="Helical" evidence="2">
    <location>
        <begin position="79"/>
        <end position="100"/>
    </location>
</feature>
<reference evidence="3" key="1">
    <citation type="submission" date="2020-10" db="EMBL/GenBank/DDBJ databases">
        <authorList>
            <person name="Gilroy R."/>
        </authorList>
    </citation>
    <scope>NUCLEOTIDE SEQUENCE</scope>
    <source>
        <strain evidence="3">35461</strain>
    </source>
</reference>
<organism evidence="3 4">
    <name type="scientific">Candidatus Spyradenecus faecavium</name>
    <dbReference type="NCBI Taxonomy" id="2840947"/>
    <lineage>
        <taxon>Bacteria</taxon>
        <taxon>Pseudomonadati</taxon>
        <taxon>Lentisphaerota</taxon>
        <taxon>Lentisphaeria</taxon>
        <taxon>Lentisphaerales</taxon>
        <taxon>Lentisphaeraceae</taxon>
        <taxon>Lentisphaeraceae incertae sedis</taxon>
        <taxon>Candidatus Spyradenecus</taxon>
    </lineage>
</organism>
<evidence type="ECO:0000256" key="1">
    <source>
        <dbReference type="SAM" id="Coils"/>
    </source>
</evidence>
<name>A0A9D1NN45_9BACT</name>
<dbReference type="EMBL" id="DVOR01000206">
    <property type="protein sequence ID" value="HIV09705.1"/>
    <property type="molecule type" value="Genomic_DNA"/>
</dbReference>
<gene>
    <name evidence="3" type="ORF">IAC79_06300</name>
</gene>